<organism evidence="1 2">
    <name type="scientific">Helianthus annuus</name>
    <name type="common">Common sunflower</name>
    <dbReference type="NCBI Taxonomy" id="4232"/>
    <lineage>
        <taxon>Eukaryota</taxon>
        <taxon>Viridiplantae</taxon>
        <taxon>Streptophyta</taxon>
        <taxon>Embryophyta</taxon>
        <taxon>Tracheophyta</taxon>
        <taxon>Spermatophyta</taxon>
        <taxon>Magnoliopsida</taxon>
        <taxon>eudicotyledons</taxon>
        <taxon>Gunneridae</taxon>
        <taxon>Pentapetalae</taxon>
        <taxon>asterids</taxon>
        <taxon>campanulids</taxon>
        <taxon>Asterales</taxon>
        <taxon>Asteraceae</taxon>
        <taxon>Asteroideae</taxon>
        <taxon>Heliantheae alliance</taxon>
        <taxon>Heliantheae</taxon>
        <taxon>Helianthus</taxon>
    </lineage>
</organism>
<evidence type="ECO:0000313" key="2">
    <source>
        <dbReference type="Proteomes" id="UP000215914"/>
    </source>
</evidence>
<dbReference type="InParanoid" id="A0A251TWJ6"/>
<dbReference type="Proteomes" id="UP000215914">
    <property type="component" value="Chromosome 9"/>
</dbReference>
<dbReference type="EMBL" id="CM007898">
    <property type="protein sequence ID" value="OTG15139.1"/>
    <property type="molecule type" value="Genomic_DNA"/>
</dbReference>
<accession>A0A251TWJ6</accession>
<keyword evidence="2" id="KW-1185">Reference proteome</keyword>
<reference evidence="2" key="1">
    <citation type="journal article" date="2017" name="Nature">
        <title>The sunflower genome provides insights into oil metabolism, flowering and Asterid evolution.</title>
        <authorList>
            <person name="Badouin H."/>
            <person name="Gouzy J."/>
            <person name="Grassa C.J."/>
            <person name="Murat F."/>
            <person name="Staton S.E."/>
            <person name="Cottret L."/>
            <person name="Lelandais-Briere C."/>
            <person name="Owens G.L."/>
            <person name="Carrere S."/>
            <person name="Mayjonade B."/>
            <person name="Legrand L."/>
            <person name="Gill N."/>
            <person name="Kane N.C."/>
            <person name="Bowers J.E."/>
            <person name="Hubner S."/>
            <person name="Bellec A."/>
            <person name="Berard A."/>
            <person name="Berges H."/>
            <person name="Blanchet N."/>
            <person name="Boniface M.C."/>
            <person name="Brunel D."/>
            <person name="Catrice O."/>
            <person name="Chaidir N."/>
            <person name="Claudel C."/>
            <person name="Donnadieu C."/>
            <person name="Faraut T."/>
            <person name="Fievet G."/>
            <person name="Helmstetter N."/>
            <person name="King M."/>
            <person name="Knapp S.J."/>
            <person name="Lai Z."/>
            <person name="Le Paslier M.C."/>
            <person name="Lippi Y."/>
            <person name="Lorenzon L."/>
            <person name="Mandel J.R."/>
            <person name="Marage G."/>
            <person name="Marchand G."/>
            <person name="Marquand E."/>
            <person name="Bret-Mestries E."/>
            <person name="Morien E."/>
            <person name="Nambeesan S."/>
            <person name="Nguyen T."/>
            <person name="Pegot-Espagnet P."/>
            <person name="Pouilly N."/>
            <person name="Raftis F."/>
            <person name="Sallet E."/>
            <person name="Schiex T."/>
            <person name="Thomas J."/>
            <person name="Vandecasteele C."/>
            <person name="Vares D."/>
            <person name="Vear F."/>
            <person name="Vautrin S."/>
            <person name="Crespi M."/>
            <person name="Mangin B."/>
            <person name="Burke J.M."/>
            <person name="Salse J."/>
            <person name="Munos S."/>
            <person name="Vincourt P."/>
            <person name="Rieseberg L.H."/>
            <person name="Langlade N.B."/>
        </authorList>
    </citation>
    <scope>NUCLEOTIDE SEQUENCE [LARGE SCALE GENOMIC DNA]</scope>
    <source>
        <strain evidence="2">cv. SF193</strain>
    </source>
</reference>
<sequence>MKPMIITSSCSYCIQRILCVQFSILDYLHLSKYCRHLLFHIFVANPSKVPFLSKYRWHDTSIYKNS</sequence>
<dbReference type="AlphaFoldDB" id="A0A251TWJ6"/>
<proteinExistence type="predicted"/>
<name>A0A251TWJ6_HELAN</name>
<protein>
    <submittedName>
        <fullName evidence="1">Uncharacterized protein</fullName>
    </submittedName>
</protein>
<dbReference type="STRING" id="4232.A0A251TWJ6"/>
<gene>
    <name evidence="1" type="ORF">HannXRQ_Chr09g0257151</name>
</gene>
<evidence type="ECO:0000313" key="1">
    <source>
        <dbReference type="EMBL" id="OTG15139.1"/>
    </source>
</evidence>